<feature type="transmembrane region" description="Helical" evidence="1">
    <location>
        <begin position="149"/>
        <end position="166"/>
    </location>
</feature>
<name>A0A9P7YNF9_9HELO</name>
<gene>
    <name evidence="2" type="ORF">BJ875DRAFT_227373</name>
</gene>
<feature type="transmembrane region" description="Helical" evidence="1">
    <location>
        <begin position="187"/>
        <end position="208"/>
    </location>
</feature>
<evidence type="ECO:0000256" key="1">
    <source>
        <dbReference type="SAM" id="Phobius"/>
    </source>
</evidence>
<evidence type="ECO:0000313" key="2">
    <source>
        <dbReference type="EMBL" id="KAG9236432.1"/>
    </source>
</evidence>
<dbReference type="Proteomes" id="UP000824998">
    <property type="component" value="Unassembled WGS sequence"/>
</dbReference>
<keyword evidence="1" id="KW-1133">Transmembrane helix</keyword>
<protein>
    <submittedName>
        <fullName evidence="2">Uncharacterized protein</fullName>
    </submittedName>
</protein>
<dbReference type="EMBL" id="MU251407">
    <property type="protein sequence ID" value="KAG9236432.1"/>
    <property type="molecule type" value="Genomic_DNA"/>
</dbReference>
<feature type="transmembrane region" description="Helical" evidence="1">
    <location>
        <begin position="279"/>
        <end position="306"/>
    </location>
</feature>
<organism evidence="2 3">
    <name type="scientific">Amylocarpus encephaloides</name>
    <dbReference type="NCBI Taxonomy" id="45428"/>
    <lineage>
        <taxon>Eukaryota</taxon>
        <taxon>Fungi</taxon>
        <taxon>Dikarya</taxon>
        <taxon>Ascomycota</taxon>
        <taxon>Pezizomycotina</taxon>
        <taxon>Leotiomycetes</taxon>
        <taxon>Helotiales</taxon>
        <taxon>Helotiales incertae sedis</taxon>
        <taxon>Amylocarpus</taxon>
    </lineage>
</organism>
<sequence>MATSTLLRLTGFQTPSNLYLFLATTVIFSLFCVLELRFLGWKGDEGVTGRRLQWGQGMGVLWNSPRGTGEIYSHDLKGGLMRVAQQVHLWCVIPAGILLPLQFMPIMRRKYMTLHKYSGRALFICLMIGNITAFKLAPGAFGGSIETQSFSALMGFANSFAMYKAWSGIRDLRIDVHRVWVIRTWTFACSILSLRVLMVPMIIGIMTFSKEKYHVPMSCAKIEYIYANPSYYSTHIPSSNMTHVWARYPTCAKLSAADAQDTWVAVTATMDETTPERAAALMGLVFGTAGWVGFFINVFGCEIYLARTRGEDERLKKVSAVRRRAAGLEGEDEKKDA</sequence>
<feature type="transmembrane region" description="Helical" evidence="1">
    <location>
        <begin position="18"/>
        <end position="39"/>
    </location>
</feature>
<dbReference type="Pfam" id="PF10067">
    <property type="entry name" value="DUF2306"/>
    <property type="match status" value="1"/>
</dbReference>
<proteinExistence type="predicted"/>
<keyword evidence="1" id="KW-0472">Membrane</keyword>
<keyword evidence="1" id="KW-0812">Transmembrane</keyword>
<dbReference type="AlphaFoldDB" id="A0A9P7YNF9"/>
<evidence type="ECO:0000313" key="3">
    <source>
        <dbReference type="Proteomes" id="UP000824998"/>
    </source>
</evidence>
<keyword evidence="3" id="KW-1185">Reference proteome</keyword>
<feature type="transmembrane region" description="Helical" evidence="1">
    <location>
        <begin position="119"/>
        <end position="137"/>
    </location>
</feature>
<reference evidence="2" key="1">
    <citation type="journal article" date="2021" name="IMA Fungus">
        <title>Genomic characterization of three marine fungi, including Emericellopsis atlantica sp. nov. with signatures of a generalist lifestyle and marine biomass degradation.</title>
        <authorList>
            <person name="Hagestad O.C."/>
            <person name="Hou L."/>
            <person name="Andersen J.H."/>
            <person name="Hansen E.H."/>
            <person name="Altermark B."/>
            <person name="Li C."/>
            <person name="Kuhnert E."/>
            <person name="Cox R.J."/>
            <person name="Crous P.W."/>
            <person name="Spatafora J.W."/>
            <person name="Lail K."/>
            <person name="Amirebrahimi M."/>
            <person name="Lipzen A."/>
            <person name="Pangilinan J."/>
            <person name="Andreopoulos W."/>
            <person name="Hayes R.D."/>
            <person name="Ng V."/>
            <person name="Grigoriev I.V."/>
            <person name="Jackson S.A."/>
            <person name="Sutton T.D.S."/>
            <person name="Dobson A.D.W."/>
            <person name="Rama T."/>
        </authorList>
    </citation>
    <scope>NUCLEOTIDE SEQUENCE</scope>
    <source>
        <strain evidence="2">TRa018bII</strain>
    </source>
</reference>
<accession>A0A9P7YNF9</accession>
<feature type="transmembrane region" description="Helical" evidence="1">
    <location>
        <begin position="87"/>
        <end position="107"/>
    </location>
</feature>
<dbReference type="InterPro" id="IPR018750">
    <property type="entry name" value="DUF2306_membrane"/>
</dbReference>
<dbReference type="OrthoDB" id="193478at2759"/>
<comment type="caution">
    <text evidence="2">The sequence shown here is derived from an EMBL/GenBank/DDBJ whole genome shotgun (WGS) entry which is preliminary data.</text>
</comment>